<name>A0A543F1H1_9MICO</name>
<accession>A0A543F1H1</accession>
<sequence>MDEPRADEMLLHSYSSAPWLPPGGRADVVCATEPPAPMCLVRVLIVDGGRAFCVPRDGAGKLDIPTRAVGAADPRGRRAVGELVDEIAGPGGRAQFVGAVRNTVVRAASDYPWPVPSAYFGVWRVDGMPVVDGVWLPLGYGSPLAERHWFPLAHEV</sequence>
<keyword evidence="2" id="KW-1185">Reference proteome</keyword>
<comment type="caution">
    <text evidence="1">The sequence shown here is derived from an EMBL/GenBank/DDBJ whole genome shotgun (WGS) entry which is preliminary data.</text>
</comment>
<protein>
    <recommendedName>
        <fullName evidence="3">NUDIX domain-containing protein</fullName>
    </recommendedName>
</protein>
<dbReference type="AlphaFoldDB" id="A0A543F1H1"/>
<evidence type="ECO:0000313" key="2">
    <source>
        <dbReference type="Proteomes" id="UP000320235"/>
    </source>
</evidence>
<evidence type="ECO:0008006" key="3">
    <source>
        <dbReference type="Google" id="ProtNLM"/>
    </source>
</evidence>
<evidence type="ECO:0000313" key="1">
    <source>
        <dbReference type="EMBL" id="TQM27676.1"/>
    </source>
</evidence>
<reference evidence="1 2" key="1">
    <citation type="submission" date="2019-06" db="EMBL/GenBank/DDBJ databases">
        <title>Sequencing the genomes of 1000 actinobacteria strains.</title>
        <authorList>
            <person name="Klenk H.-P."/>
        </authorList>
    </citation>
    <scope>NUCLEOTIDE SEQUENCE [LARGE SCALE GENOMIC DNA]</scope>
    <source>
        <strain evidence="1 2">DSM 105492</strain>
    </source>
</reference>
<dbReference type="RefSeq" id="WP_246093422.1">
    <property type="nucleotide sequence ID" value="NZ_BAABLH010000004.1"/>
</dbReference>
<dbReference type="Proteomes" id="UP000320235">
    <property type="component" value="Unassembled WGS sequence"/>
</dbReference>
<organism evidence="1 2">
    <name type="scientific">Microbacterium kyungheense</name>
    <dbReference type="NCBI Taxonomy" id="1263636"/>
    <lineage>
        <taxon>Bacteria</taxon>
        <taxon>Bacillati</taxon>
        <taxon>Actinomycetota</taxon>
        <taxon>Actinomycetes</taxon>
        <taxon>Micrococcales</taxon>
        <taxon>Microbacteriaceae</taxon>
        <taxon>Microbacterium</taxon>
    </lineage>
</organism>
<dbReference type="EMBL" id="VFPE01000002">
    <property type="protein sequence ID" value="TQM27676.1"/>
    <property type="molecule type" value="Genomic_DNA"/>
</dbReference>
<proteinExistence type="predicted"/>
<gene>
    <name evidence="1" type="ORF">FB391_1702</name>
</gene>